<dbReference type="PANTHER" id="PTHR34606">
    <property type="entry name" value="BON DOMAIN-CONTAINING PROTEIN"/>
    <property type="match status" value="1"/>
</dbReference>
<gene>
    <name evidence="2" type="ORF">Lbru_1205</name>
</gene>
<evidence type="ECO:0000313" key="2">
    <source>
        <dbReference type="EMBL" id="KTC84990.1"/>
    </source>
</evidence>
<accession>A0A0W0SNV8</accession>
<dbReference type="PATRIC" id="fig|29422.6.peg.1276"/>
<dbReference type="AlphaFoldDB" id="A0A0W0SNV8"/>
<dbReference type="RefSeq" id="WP_058441278.1">
    <property type="nucleotide sequence ID" value="NZ_CAAAHU010000006.1"/>
</dbReference>
<comment type="caution">
    <text evidence="2">The sequence shown here is derived from an EMBL/GenBank/DDBJ whole genome shotgun (WGS) entry which is preliminary data.</text>
</comment>
<dbReference type="OrthoDB" id="9783990at2"/>
<feature type="domain" description="BON" evidence="1">
    <location>
        <begin position="43"/>
        <end position="114"/>
    </location>
</feature>
<name>A0A0W0SNV8_9GAMM</name>
<dbReference type="PROSITE" id="PS50914">
    <property type="entry name" value="BON"/>
    <property type="match status" value="2"/>
</dbReference>
<dbReference type="InterPro" id="IPR051686">
    <property type="entry name" value="Lipoprotein_DolP"/>
</dbReference>
<evidence type="ECO:0000259" key="1">
    <source>
        <dbReference type="PROSITE" id="PS50914"/>
    </source>
</evidence>
<organism evidence="2 3">
    <name type="scientific">Legionella brunensis</name>
    <dbReference type="NCBI Taxonomy" id="29422"/>
    <lineage>
        <taxon>Bacteria</taxon>
        <taxon>Pseudomonadati</taxon>
        <taxon>Pseudomonadota</taxon>
        <taxon>Gammaproteobacteria</taxon>
        <taxon>Legionellales</taxon>
        <taxon>Legionellaceae</taxon>
        <taxon>Legionella</taxon>
    </lineage>
</organism>
<protein>
    <submittedName>
        <fullName evidence="2">Hemolysin, lipoprotein</fullName>
    </submittedName>
</protein>
<reference evidence="2 3" key="1">
    <citation type="submission" date="2015-11" db="EMBL/GenBank/DDBJ databases">
        <title>Genomic analysis of 38 Legionella species identifies large and diverse effector repertoires.</title>
        <authorList>
            <person name="Burstein D."/>
            <person name="Amaro F."/>
            <person name="Zusman T."/>
            <person name="Lifshitz Z."/>
            <person name="Cohen O."/>
            <person name="Gilbert J.A."/>
            <person name="Pupko T."/>
            <person name="Shuman H.A."/>
            <person name="Segal G."/>
        </authorList>
    </citation>
    <scope>NUCLEOTIDE SEQUENCE [LARGE SCALE GENOMIC DNA]</scope>
    <source>
        <strain evidence="2 3">ATCC 43878</strain>
    </source>
</reference>
<dbReference type="EMBL" id="LNXV01000008">
    <property type="protein sequence ID" value="KTC84990.1"/>
    <property type="molecule type" value="Genomic_DNA"/>
</dbReference>
<feature type="domain" description="BON" evidence="1">
    <location>
        <begin position="121"/>
        <end position="191"/>
    </location>
</feature>
<sequence>MKKQRNVVFALLLSSGLLTGCISNVWTGAMLVYDRHNVYKKVNDYELSANVHHELYYADRLLEQKNCAIDVAVFNGDILLAGHVPTIELREAAIQRVSKIEGYRRLFNQLDVDNRPGNTMQDSWITAKIRSKIFADSTIDPNVFKIVTSDRIVYLMGDVPTDQATKVINIARNTSGVFRVVKLFKYYLLTDKATLNG</sequence>
<dbReference type="PROSITE" id="PS51257">
    <property type="entry name" value="PROKAR_LIPOPROTEIN"/>
    <property type="match status" value="1"/>
</dbReference>
<evidence type="ECO:0000313" key="3">
    <source>
        <dbReference type="Proteomes" id="UP000054742"/>
    </source>
</evidence>
<keyword evidence="3" id="KW-1185">Reference proteome</keyword>
<dbReference type="STRING" id="29422.Lbru_1205"/>
<dbReference type="Proteomes" id="UP000054742">
    <property type="component" value="Unassembled WGS sequence"/>
</dbReference>
<proteinExistence type="predicted"/>
<dbReference type="InterPro" id="IPR007055">
    <property type="entry name" value="BON_dom"/>
</dbReference>
<keyword evidence="2" id="KW-0449">Lipoprotein</keyword>
<dbReference type="PANTHER" id="PTHR34606:SF4">
    <property type="entry name" value="OUTER MEMBRANE LIPOPROTEIN DOLP"/>
    <property type="match status" value="1"/>
</dbReference>
<dbReference type="Pfam" id="PF04972">
    <property type="entry name" value="BON"/>
    <property type="match status" value="2"/>
</dbReference>